<comment type="caution">
    <text evidence="1">The sequence shown here is derived from an EMBL/GenBank/DDBJ whole genome shotgun (WGS) entry which is preliminary data.</text>
</comment>
<gene>
    <name evidence="1" type="ORF">GCWU000325_01508</name>
</gene>
<dbReference type="STRING" id="626522.GCWU000325_01508"/>
<dbReference type="HOGENOM" id="CLU_3139299_0_0_10"/>
<dbReference type="Proteomes" id="UP000003460">
    <property type="component" value="Unassembled WGS sequence"/>
</dbReference>
<organism evidence="1 2">
    <name type="scientific">Alloprevotella tannerae ATCC 51259</name>
    <dbReference type="NCBI Taxonomy" id="626522"/>
    <lineage>
        <taxon>Bacteria</taxon>
        <taxon>Pseudomonadati</taxon>
        <taxon>Bacteroidota</taxon>
        <taxon>Bacteroidia</taxon>
        <taxon>Bacteroidales</taxon>
        <taxon>Prevotellaceae</taxon>
        <taxon>Alloprevotella</taxon>
    </lineage>
</organism>
<reference evidence="1" key="1">
    <citation type="submission" date="2009-09" db="EMBL/GenBank/DDBJ databases">
        <authorList>
            <person name="Weinstock G."/>
            <person name="Sodergren E."/>
            <person name="Clifton S."/>
            <person name="Fulton L."/>
            <person name="Fulton B."/>
            <person name="Courtney L."/>
            <person name="Fronick C."/>
            <person name="Harrison M."/>
            <person name="Strong C."/>
            <person name="Farmer C."/>
            <person name="Delahaunty K."/>
            <person name="Markovic C."/>
            <person name="Hall O."/>
            <person name="Minx P."/>
            <person name="Tomlinson C."/>
            <person name="Mitreva M."/>
            <person name="Nelson J."/>
            <person name="Hou S."/>
            <person name="Wollam A."/>
            <person name="Pepin K.H."/>
            <person name="Johnson M."/>
            <person name="Bhonagiri V."/>
            <person name="Nash W.E."/>
            <person name="Warren W."/>
            <person name="Chinwalla A."/>
            <person name="Mardis E.R."/>
            <person name="Wilson R.K."/>
        </authorList>
    </citation>
    <scope>NUCLEOTIDE SEQUENCE [LARGE SCALE GENOMIC DNA]</scope>
    <source>
        <strain evidence="1">ATCC 51259</strain>
    </source>
</reference>
<accession>C9LH07</accession>
<evidence type="ECO:0000313" key="2">
    <source>
        <dbReference type="Proteomes" id="UP000003460"/>
    </source>
</evidence>
<dbReference type="EMBL" id="ACIJ02000018">
    <property type="protein sequence ID" value="EEX71965.1"/>
    <property type="molecule type" value="Genomic_DNA"/>
</dbReference>
<name>C9LH07_9BACT</name>
<evidence type="ECO:0000313" key="1">
    <source>
        <dbReference type="EMBL" id="EEX71965.1"/>
    </source>
</evidence>
<protein>
    <submittedName>
        <fullName evidence="1">Uncharacterized protein</fullName>
    </submittedName>
</protein>
<keyword evidence="2" id="KW-1185">Reference proteome</keyword>
<proteinExistence type="predicted"/>
<sequence length="49" mass="5783">MWGYLRASGYENWLAGLTFGSKRLQGWNYVGLFAGEWLRKWVGRVSVWE</sequence>
<dbReference type="AlphaFoldDB" id="C9LH07"/>